<proteinExistence type="predicted"/>
<name>A0A975M4D4_9MICC</name>
<sequence length="127" mass="14007">MSISSDARCISYTPGHNVHLIHGKRLAGFDDWVDAQAYADVELDLIQLVVDGEQRLMWFHDIPALALALAASGGQAQWCARYSSLLVPGGFTSEARRSFFYLATPERVHPCKRISANDSEDARSQLG</sequence>
<protein>
    <submittedName>
        <fullName evidence="1">Uncharacterized protein</fullName>
    </submittedName>
</protein>
<gene>
    <name evidence="1" type="ORF">KKR91_14555</name>
</gene>
<dbReference type="EMBL" id="CP076022">
    <property type="protein sequence ID" value="QWC09675.1"/>
    <property type="molecule type" value="Genomic_DNA"/>
</dbReference>
<dbReference type="AlphaFoldDB" id="A0A975M4D4"/>
<keyword evidence="2" id="KW-1185">Reference proteome</keyword>
<dbReference type="Proteomes" id="UP000676885">
    <property type="component" value="Chromosome"/>
</dbReference>
<dbReference type="KEGG" id="ajg:KKR91_14555"/>
<accession>A0A975M4D4</accession>
<evidence type="ECO:0000313" key="2">
    <source>
        <dbReference type="Proteomes" id="UP000676885"/>
    </source>
</evidence>
<organism evidence="1 2">
    <name type="scientific">Arthrobacter jiangjiafuii</name>
    <dbReference type="NCBI Taxonomy" id="2817475"/>
    <lineage>
        <taxon>Bacteria</taxon>
        <taxon>Bacillati</taxon>
        <taxon>Actinomycetota</taxon>
        <taxon>Actinomycetes</taxon>
        <taxon>Micrococcales</taxon>
        <taxon>Micrococcaceae</taxon>
        <taxon>Arthrobacter</taxon>
    </lineage>
</organism>
<reference evidence="1 2" key="1">
    <citation type="submission" date="2021-05" db="EMBL/GenBank/DDBJ databases">
        <title>Novel species in genus Arthrobacter.</title>
        <authorList>
            <person name="Zhang G."/>
        </authorList>
    </citation>
    <scope>NUCLEOTIDE SEQUENCE [LARGE SCALE GENOMIC DNA]</scope>
    <source>
        <strain evidence="2">zg-ZUI227</strain>
    </source>
</reference>
<dbReference type="RefSeq" id="WP_210227729.1">
    <property type="nucleotide sequence ID" value="NZ_CP076022.1"/>
</dbReference>
<evidence type="ECO:0000313" key="1">
    <source>
        <dbReference type="EMBL" id="QWC09675.1"/>
    </source>
</evidence>